<dbReference type="AlphaFoldDB" id="A0AAD6SK36"/>
<keyword evidence="2" id="KW-1185">Reference proteome</keyword>
<gene>
    <name evidence="1" type="ORF">C8F04DRAFT_1117405</name>
</gene>
<name>A0AAD6SK36_9AGAR</name>
<dbReference type="EMBL" id="JARJCM010000105">
    <property type="protein sequence ID" value="KAJ7029053.1"/>
    <property type="molecule type" value="Genomic_DNA"/>
</dbReference>
<evidence type="ECO:0000313" key="2">
    <source>
        <dbReference type="Proteomes" id="UP001218188"/>
    </source>
</evidence>
<comment type="caution">
    <text evidence="1">The sequence shown here is derived from an EMBL/GenBank/DDBJ whole genome shotgun (WGS) entry which is preliminary data.</text>
</comment>
<evidence type="ECO:0000313" key="1">
    <source>
        <dbReference type="EMBL" id="KAJ7029053.1"/>
    </source>
</evidence>
<accession>A0AAD6SK36</accession>
<proteinExistence type="predicted"/>
<sequence length="208" mass="23487">MTHKLRDDARVFAVGFILDRAEVEVIAKAALPHDFLAVHSNDGVQAFKWRVTEHEFEVFDVLPKRERVFVALHFYPWVYGYPAPPELEAIPKERYELWNSLYGRHVGHECEVRRMLYPHATLGTVFFLQRYLRRVVATHQLVELLVPVILSQKKLGDLTPTPEVSAQPGSACTSEAELPLPQCKPGCGGCCDEELVKAGRMALAHTAV</sequence>
<organism evidence="1 2">
    <name type="scientific">Mycena alexandri</name>
    <dbReference type="NCBI Taxonomy" id="1745969"/>
    <lineage>
        <taxon>Eukaryota</taxon>
        <taxon>Fungi</taxon>
        <taxon>Dikarya</taxon>
        <taxon>Basidiomycota</taxon>
        <taxon>Agaricomycotina</taxon>
        <taxon>Agaricomycetes</taxon>
        <taxon>Agaricomycetidae</taxon>
        <taxon>Agaricales</taxon>
        <taxon>Marasmiineae</taxon>
        <taxon>Mycenaceae</taxon>
        <taxon>Mycena</taxon>
    </lineage>
</organism>
<reference evidence="1" key="1">
    <citation type="submission" date="2023-03" db="EMBL/GenBank/DDBJ databases">
        <title>Massive genome expansion in bonnet fungi (Mycena s.s.) driven by repeated elements and novel gene families across ecological guilds.</title>
        <authorList>
            <consortium name="Lawrence Berkeley National Laboratory"/>
            <person name="Harder C.B."/>
            <person name="Miyauchi S."/>
            <person name="Viragh M."/>
            <person name="Kuo A."/>
            <person name="Thoen E."/>
            <person name="Andreopoulos B."/>
            <person name="Lu D."/>
            <person name="Skrede I."/>
            <person name="Drula E."/>
            <person name="Henrissat B."/>
            <person name="Morin E."/>
            <person name="Kohler A."/>
            <person name="Barry K."/>
            <person name="LaButti K."/>
            <person name="Morin E."/>
            <person name="Salamov A."/>
            <person name="Lipzen A."/>
            <person name="Mereny Z."/>
            <person name="Hegedus B."/>
            <person name="Baldrian P."/>
            <person name="Stursova M."/>
            <person name="Weitz H."/>
            <person name="Taylor A."/>
            <person name="Grigoriev I.V."/>
            <person name="Nagy L.G."/>
            <person name="Martin F."/>
            <person name="Kauserud H."/>
        </authorList>
    </citation>
    <scope>NUCLEOTIDE SEQUENCE</scope>
    <source>
        <strain evidence="1">CBHHK200</strain>
    </source>
</reference>
<dbReference type="Proteomes" id="UP001218188">
    <property type="component" value="Unassembled WGS sequence"/>
</dbReference>
<protein>
    <submittedName>
        <fullName evidence="1">Uncharacterized protein</fullName>
    </submittedName>
</protein>